<dbReference type="RefSeq" id="WP_109739287.1">
    <property type="nucleotide sequence ID" value="NZ_PPEG02000013.1"/>
</dbReference>
<name>A0A316WDG8_9FLAO</name>
<comment type="caution">
    <text evidence="1">The sequence shown here is derived from an EMBL/GenBank/DDBJ whole genome shotgun (WGS) entry which is preliminary data.</text>
</comment>
<organism evidence="1 2">
    <name type="scientific">Chryseobacterium viscerum</name>
    <dbReference type="NCBI Taxonomy" id="1037377"/>
    <lineage>
        <taxon>Bacteria</taxon>
        <taxon>Pseudomonadati</taxon>
        <taxon>Bacteroidota</taxon>
        <taxon>Flavobacteriia</taxon>
        <taxon>Flavobacteriales</taxon>
        <taxon>Weeksellaceae</taxon>
        <taxon>Chryseobacterium group</taxon>
        <taxon>Chryseobacterium</taxon>
    </lineage>
</organism>
<evidence type="ECO:0000313" key="1">
    <source>
        <dbReference type="EMBL" id="PWN58086.1"/>
    </source>
</evidence>
<protein>
    <submittedName>
        <fullName evidence="1">Uncharacterized protein</fullName>
    </submittedName>
</protein>
<proteinExistence type="predicted"/>
<evidence type="ECO:0000313" key="2">
    <source>
        <dbReference type="Proteomes" id="UP000236413"/>
    </source>
</evidence>
<dbReference type="Proteomes" id="UP000236413">
    <property type="component" value="Unassembled WGS sequence"/>
</dbReference>
<dbReference type="EMBL" id="PPEG02000013">
    <property type="protein sequence ID" value="PWN58086.1"/>
    <property type="molecule type" value="Genomic_DNA"/>
</dbReference>
<dbReference type="AlphaFoldDB" id="A0A316WDG8"/>
<sequence>MYTTKFGPFNGDSWEELIQICLRLKYESEQYQSIPASPGDFGIEGFTRTGKVFQCYCPDNNMTSTTLYEKQRDKITKDVNKLSLYQDRLLQIFDGTKIKEWIFVTPEYRMKELVIHCNNKVEELRQLNLPFIDDEFRVIIHDIGNFTKEIPIALNGGSQKLMINPKISSTGTMTSWKEQENELVGNAIRKHTKRFPADMNGVTKKVNDLTENTIKSYFDRESILSRWQRLHPQDYDKYLILISQVEETVKEQCMFPTDNNNELYKSLRTLVDKKLRENFTYLDDTTITNLTNGVIADWLLRCPLDFE</sequence>
<reference evidence="1 2" key="1">
    <citation type="submission" date="2018-04" db="EMBL/GenBank/DDBJ databases">
        <title>Chryseobacterium oncorhynchi 701B-08T from rainbow trout, and Chryseobacterium viscerum 687B-08T from diseased fish.</title>
        <authorList>
            <person name="Jeong J.-J."/>
            <person name="Lee Y.J."/>
            <person name="Pathiraja D."/>
            <person name="Park B."/>
            <person name="Choi I.-G."/>
            <person name="Kim K.D."/>
        </authorList>
    </citation>
    <scope>NUCLEOTIDE SEQUENCE [LARGE SCALE GENOMIC DNA]</scope>
    <source>
        <strain evidence="1 2">687B-08</strain>
    </source>
</reference>
<gene>
    <name evidence="1" type="ORF">C1634_024225</name>
</gene>
<accession>A0A316WDG8</accession>